<evidence type="ECO:0000256" key="14">
    <source>
        <dbReference type="SAM" id="MobiDB-lite"/>
    </source>
</evidence>
<evidence type="ECO:0000256" key="1">
    <source>
        <dbReference type="ARBA" id="ARBA00004123"/>
    </source>
</evidence>
<name>A0A077WB03_9FUNG</name>
<dbReference type="GO" id="GO:0140664">
    <property type="term" value="F:ATP-dependent DNA damage sensor activity"/>
    <property type="evidence" value="ECO:0007669"/>
    <property type="project" value="InterPro"/>
</dbReference>
<gene>
    <name evidence="16" type="ORF">LRAMOSA06885</name>
</gene>
<dbReference type="InterPro" id="IPR007861">
    <property type="entry name" value="DNA_mismatch_repair_MutS_clamp"/>
</dbReference>
<feature type="compositionally biased region" description="Polar residues" evidence="14">
    <location>
        <begin position="1"/>
        <end position="21"/>
    </location>
</feature>
<keyword evidence="4 13" id="KW-0547">Nucleotide-binding</keyword>
<keyword evidence="9" id="KW-0539">Nucleus</keyword>
<evidence type="ECO:0000256" key="10">
    <source>
        <dbReference type="ARBA" id="ARBA00025902"/>
    </source>
</evidence>
<keyword evidence="7 13" id="KW-0238">DNA-binding</keyword>
<dbReference type="Pfam" id="PF00488">
    <property type="entry name" value="MutS_V"/>
    <property type="match status" value="1"/>
</dbReference>
<dbReference type="InterPro" id="IPR007695">
    <property type="entry name" value="DNA_mismatch_repair_MutS-lik_N"/>
</dbReference>
<dbReference type="GO" id="GO:0030983">
    <property type="term" value="F:mismatched DNA binding"/>
    <property type="evidence" value="ECO:0007669"/>
    <property type="project" value="InterPro"/>
</dbReference>
<feature type="domain" description="DNA mismatch repair proteins mutS family" evidence="15">
    <location>
        <begin position="843"/>
        <end position="859"/>
    </location>
</feature>
<dbReference type="FunFam" id="3.40.1170.10:FF:000004">
    <property type="entry name" value="DNA mismatch repair protein"/>
    <property type="match status" value="1"/>
</dbReference>
<dbReference type="Gene3D" id="1.10.1420.10">
    <property type="match status" value="2"/>
</dbReference>
<evidence type="ECO:0000256" key="2">
    <source>
        <dbReference type="ARBA" id="ARBA00007094"/>
    </source>
</evidence>
<evidence type="ECO:0000256" key="12">
    <source>
        <dbReference type="ARBA" id="ARBA00073774"/>
    </source>
</evidence>
<feature type="compositionally biased region" description="Polar residues" evidence="14">
    <location>
        <begin position="34"/>
        <end position="45"/>
    </location>
</feature>
<evidence type="ECO:0000256" key="7">
    <source>
        <dbReference type="ARBA" id="ARBA00023125"/>
    </source>
</evidence>
<dbReference type="InterPro" id="IPR036678">
    <property type="entry name" value="MutS_con_dom_sf"/>
</dbReference>
<comment type="similarity">
    <text evidence="2">Belongs to the DNA mismatch repair MutS family. MSH3 subfamily.</text>
</comment>
<evidence type="ECO:0000256" key="8">
    <source>
        <dbReference type="ARBA" id="ARBA00023204"/>
    </source>
</evidence>
<dbReference type="InterPro" id="IPR007860">
    <property type="entry name" value="DNA_mmatch_repair_MutS_con_dom"/>
</dbReference>
<dbReference type="GO" id="GO:0005524">
    <property type="term" value="F:ATP binding"/>
    <property type="evidence" value="ECO:0007669"/>
    <property type="project" value="UniProtKB-KW"/>
</dbReference>
<evidence type="ECO:0000259" key="15">
    <source>
        <dbReference type="PROSITE" id="PS00486"/>
    </source>
</evidence>
<dbReference type="SMART" id="SM00533">
    <property type="entry name" value="MUTSd"/>
    <property type="match status" value="1"/>
</dbReference>
<comment type="subcellular location">
    <subcellularLocation>
        <location evidence="1">Nucleus</location>
    </subcellularLocation>
</comment>
<comment type="subunit">
    <text evidence="10">Heterodimer consisting of MSH2-MSH3 (MutS beta). Forms a ternary complex with MutL alpha (MLH1-PMS1).</text>
</comment>
<dbReference type="SUPFAM" id="SSF48334">
    <property type="entry name" value="DNA repair protein MutS, domain III"/>
    <property type="match status" value="1"/>
</dbReference>
<dbReference type="InterPro" id="IPR007696">
    <property type="entry name" value="DNA_mismatch_repair_MutS_core"/>
</dbReference>
<sequence length="992" mass="112740">MSKRQLTLSSFFTRKTDNNAPNAKRPKHEETHLSSDSNMTEQSKTPDPPLPIDSSSPSNSGSPAQPMRSINDPETAAKRHERFVEKFAQMEREREQKRRRVDTPQAYSPLELQVLELKRKHPGVLLAIEVGYKFRFFGDDAKIASRVLHIAHFVDRNFWVASIPTHRLAVHVRRLVHAGHKVGVVRQTETAALKAVGSNKGTPFQRELKQLYTKGTFVDEMDTTQADEEKVESSTSYLVCIVEEKRGGGGVDERVKIGLVAVQPATGDIMYDSFEDGYMRSELETRLLHIEPSELLLPHTLSKATEKVISHMSGQRPTVFGDSVRIERMEESDKFASDYNTAFTFVSNFYTQPSKQEKDYELRFSEILDLPDPVIKALASILRYLEEFGLEHALQLTKYFVHFSSRTHMLLNGNTLANLEIYRNSTDFTEKGSLFWILNHTKTRFGKRLLRKWVGRPLVDVQQLNERINAIDELLTTDNPMKPTLEDLLKHMPDLEKGLSRIHYGLSSPAELLQVLNALAKISHTFSNIQHAESFRFQSELLNQLFGSLPRIHNDVTTFQGMINANALDMPDCKLHLFRSEERWPEILGQKESIALVESELDEYLRKMKQSTGITGLQFVHVAGIEYLLEVKNTLIKKVPGDWIKISGTKAVSRFHTPFTTQKLKERERHKEQLVVEAENAYREFLREVSDKYETFRDVVLSLAQLDCLLSLATVARRPKYVKPTFSDHAQIKVVNGRHPMVEQFLSDAYVANDIDFDTDDISTMILTGPNMGGKSSYIRQVALIAIMGQIGSYVPADSAHLGILDAVYTRMGAFDNMLKGESTFLVELHEACDIMKQATPRSLVILDELGRGTSTHDGMAIAYAVLDHFITKVRSITLFVTHYPFLADIFPSAANRHMSFIEHGDDVVFLYKLVEGTSLKSYGLNVARMAGLPDTVLKVAKVKALEMEKTIEAKQNLKDQRALLHFLYDQQYFLDHFDDFKKCVKSLLPPE</sequence>
<evidence type="ECO:0000256" key="5">
    <source>
        <dbReference type="ARBA" id="ARBA00022763"/>
    </source>
</evidence>
<dbReference type="GO" id="GO:0006312">
    <property type="term" value="P:mitotic recombination"/>
    <property type="evidence" value="ECO:0007669"/>
    <property type="project" value="TreeGrafter"/>
</dbReference>
<dbReference type="Gene3D" id="3.40.1170.10">
    <property type="entry name" value="DNA repair protein MutS, domain I"/>
    <property type="match status" value="1"/>
</dbReference>
<dbReference type="InterPro" id="IPR017261">
    <property type="entry name" value="DNA_mismatch_repair_MutS/MSH"/>
</dbReference>
<dbReference type="Gene3D" id="3.30.420.110">
    <property type="entry name" value="MutS, connector domain"/>
    <property type="match status" value="1"/>
</dbReference>
<dbReference type="Gene3D" id="3.40.50.300">
    <property type="entry name" value="P-loop containing nucleotide triphosphate hydrolases"/>
    <property type="match status" value="1"/>
</dbReference>
<dbReference type="SUPFAM" id="SSF55271">
    <property type="entry name" value="DNA repair protein MutS, domain I"/>
    <property type="match status" value="1"/>
</dbReference>
<dbReference type="Pfam" id="PF05190">
    <property type="entry name" value="MutS_IV"/>
    <property type="match status" value="1"/>
</dbReference>
<dbReference type="Pfam" id="PF05192">
    <property type="entry name" value="MutS_III"/>
    <property type="match status" value="1"/>
</dbReference>
<accession>A0A077WB03</accession>
<reference evidence="16" key="1">
    <citation type="journal article" date="2014" name="Genome Announc.">
        <title>De novo whole-genome sequence and genome annotation of Lichtheimia ramosa.</title>
        <authorList>
            <person name="Linde J."/>
            <person name="Schwartze V."/>
            <person name="Binder U."/>
            <person name="Lass-Florl C."/>
            <person name="Voigt K."/>
            <person name="Horn F."/>
        </authorList>
    </citation>
    <scope>NUCLEOTIDE SEQUENCE</scope>
    <source>
        <strain evidence="16">JMRC FSU:6197</strain>
    </source>
</reference>
<dbReference type="OrthoDB" id="121051at2759"/>
<organism evidence="16">
    <name type="scientific">Lichtheimia ramosa</name>
    <dbReference type="NCBI Taxonomy" id="688394"/>
    <lineage>
        <taxon>Eukaryota</taxon>
        <taxon>Fungi</taxon>
        <taxon>Fungi incertae sedis</taxon>
        <taxon>Mucoromycota</taxon>
        <taxon>Mucoromycotina</taxon>
        <taxon>Mucoromycetes</taxon>
        <taxon>Mucorales</taxon>
        <taxon>Lichtheimiaceae</taxon>
        <taxon>Lichtheimia</taxon>
    </lineage>
</organism>
<dbReference type="InterPro" id="IPR045076">
    <property type="entry name" value="MutS"/>
</dbReference>
<evidence type="ECO:0000256" key="6">
    <source>
        <dbReference type="ARBA" id="ARBA00022840"/>
    </source>
</evidence>
<evidence type="ECO:0000256" key="11">
    <source>
        <dbReference type="ARBA" id="ARBA00029792"/>
    </source>
</evidence>
<dbReference type="InterPro" id="IPR016151">
    <property type="entry name" value="DNA_mismatch_repair_MutS_N"/>
</dbReference>
<dbReference type="FunFam" id="1.10.1420.10:FF:000004">
    <property type="entry name" value="DNA mismatch repair protein Msh3"/>
    <property type="match status" value="1"/>
</dbReference>
<evidence type="ECO:0000256" key="13">
    <source>
        <dbReference type="RuleBase" id="RU003756"/>
    </source>
</evidence>
<dbReference type="InterPro" id="IPR036187">
    <property type="entry name" value="DNA_mismatch_repair_MutS_sf"/>
</dbReference>
<dbReference type="InterPro" id="IPR027417">
    <property type="entry name" value="P-loop_NTPase"/>
</dbReference>
<dbReference type="NCBIfam" id="NF003810">
    <property type="entry name" value="PRK05399.1"/>
    <property type="match status" value="1"/>
</dbReference>
<evidence type="ECO:0000256" key="4">
    <source>
        <dbReference type="ARBA" id="ARBA00022741"/>
    </source>
</evidence>
<dbReference type="InterPro" id="IPR000432">
    <property type="entry name" value="DNA_mismatch_repair_MutS_C"/>
</dbReference>
<dbReference type="SUPFAM" id="SSF53150">
    <property type="entry name" value="DNA repair protein MutS, domain II"/>
    <property type="match status" value="1"/>
</dbReference>
<feature type="compositionally biased region" description="Low complexity" evidence="14">
    <location>
        <begin position="52"/>
        <end position="63"/>
    </location>
</feature>
<protein>
    <recommendedName>
        <fullName evidence="3 12">DNA mismatch repair protein MSH3</fullName>
    </recommendedName>
    <alternativeName>
        <fullName evidence="3 12">DNA mismatch repair protein MSH3</fullName>
    </alternativeName>
    <alternativeName>
        <fullName evidence="11">MutS protein homolog 3</fullName>
    </alternativeName>
</protein>
<dbReference type="AlphaFoldDB" id="A0A077WB03"/>
<dbReference type="SMART" id="SM00534">
    <property type="entry name" value="MUTSac"/>
    <property type="match status" value="1"/>
</dbReference>
<dbReference type="PROSITE" id="PS00486">
    <property type="entry name" value="DNA_MISMATCH_REPAIR_2"/>
    <property type="match status" value="1"/>
</dbReference>
<dbReference type="PIRSF" id="PIRSF037677">
    <property type="entry name" value="DNA_mis_repair_Msh6"/>
    <property type="match status" value="1"/>
</dbReference>
<dbReference type="Pfam" id="PF05188">
    <property type="entry name" value="MutS_II"/>
    <property type="match status" value="1"/>
</dbReference>
<dbReference type="EMBL" id="LK023314">
    <property type="protein sequence ID" value="CDS03930.1"/>
    <property type="molecule type" value="Genomic_DNA"/>
</dbReference>
<dbReference type="PANTHER" id="PTHR11361">
    <property type="entry name" value="DNA MISMATCH REPAIR PROTEIN MUTS FAMILY MEMBER"/>
    <property type="match status" value="1"/>
</dbReference>
<dbReference type="GO" id="GO:0006298">
    <property type="term" value="P:mismatch repair"/>
    <property type="evidence" value="ECO:0007669"/>
    <property type="project" value="InterPro"/>
</dbReference>
<evidence type="ECO:0000256" key="9">
    <source>
        <dbReference type="ARBA" id="ARBA00023242"/>
    </source>
</evidence>
<dbReference type="SUPFAM" id="SSF52540">
    <property type="entry name" value="P-loop containing nucleoside triphosphate hydrolases"/>
    <property type="match status" value="1"/>
</dbReference>
<evidence type="ECO:0000256" key="3">
    <source>
        <dbReference type="ARBA" id="ARBA00022151"/>
    </source>
</evidence>
<keyword evidence="5 13" id="KW-0227">DNA damage</keyword>
<dbReference type="FunFam" id="3.30.420.110:FF:000008">
    <property type="entry name" value="DNA mismatch repair protein"/>
    <property type="match status" value="1"/>
</dbReference>
<keyword evidence="6" id="KW-0067">ATP-binding</keyword>
<dbReference type="PANTHER" id="PTHR11361:SF122">
    <property type="entry name" value="DNA MISMATCH REPAIR PROTEIN MSH3"/>
    <property type="match status" value="1"/>
</dbReference>
<proteinExistence type="inferred from homology"/>
<dbReference type="GO" id="GO:0005634">
    <property type="term" value="C:nucleus"/>
    <property type="evidence" value="ECO:0007669"/>
    <property type="project" value="UniProtKB-SubCell"/>
</dbReference>
<keyword evidence="8 13" id="KW-0234">DNA repair</keyword>
<evidence type="ECO:0000313" key="16">
    <source>
        <dbReference type="EMBL" id="CDS03930.1"/>
    </source>
</evidence>
<feature type="region of interest" description="Disordered" evidence="14">
    <location>
        <begin position="1"/>
        <end position="70"/>
    </location>
</feature>
<comment type="function">
    <text evidence="13">Component of the post-replicative DNA mismatch repair system (MMR).</text>
</comment>
<dbReference type="Pfam" id="PF01624">
    <property type="entry name" value="MutS_I"/>
    <property type="match status" value="1"/>
</dbReference>